<dbReference type="UniPathway" id="UPA00035">
    <property type="reaction ID" value="UER00042"/>
</dbReference>
<dbReference type="OrthoDB" id="9786954at2"/>
<protein>
    <recommendedName>
        <fullName evidence="4 9">N-(5'-phosphoribosyl)anthranilate isomerase</fullName>
        <shortName evidence="9">PRAI</shortName>
        <ecNumber evidence="3 9">5.3.1.24</ecNumber>
    </recommendedName>
</protein>
<proteinExistence type="inferred from homology"/>
<dbReference type="EC" id="5.3.1.24" evidence="3 9"/>
<dbReference type="InterPro" id="IPR044643">
    <property type="entry name" value="TrpF_fam"/>
</dbReference>
<dbReference type="RefSeq" id="WP_036650111.1">
    <property type="nucleotide sequence ID" value="NZ_BAVZ01000009.1"/>
</dbReference>
<evidence type="ECO:0000256" key="9">
    <source>
        <dbReference type="HAMAP-Rule" id="MF_00135"/>
    </source>
</evidence>
<dbReference type="eggNOG" id="COG0135">
    <property type="taxonomic scope" value="Bacteria"/>
</dbReference>
<dbReference type="Proteomes" id="UP000019364">
    <property type="component" value="Unassembled WGS sequence"/>
</dbReference>
<evidence type="ECO:0000256" key="4">
    <source>
        <dbReference type="ARBA" id="ARBA00022272"/>
    </source>
</evidence>
<comment type="caution">
    <text evidence="11">The sequence shown here is derived from an EMBL/GenBank/DDBJ whole genome shotgun (WGS) entry which is preliminary data.</text>
</comment>
<dbReference type="Gene3D" id="3.20.20.70">
    <property type="entry name" value="Aldolase class I"/>
    <property type="match status" value="1"/>
</dbReference>
<dbReference type="InterPro" id="IPR013785">
    <property type="entry name" value="Aldolase_TIM"/>
</dbReference>
<dbReference type="HAMAP" id="MF_00135">
    <property type="entry name" value="PRAI"/>
    <property type="match status" value="1"/>
</dbReference>
<dbReference type="InterPro" id="IPR001240">
    <property type="entry name" value="PRAI_dom"/>
</dbReference>
<comment type="catalytic activity">
    <reaction evidence="1 9">
        <text>N-(5-phospho-beta-D-ribosyl)anthranilate = 1-(2-carboxyphenylamino)-1-deoxy-D-ribulose 5-phosphate</text>
        <dbReference type="Rhea" id="RHEA:21540"/>
        <dbReference type="ChEBI" id="CHEBI:18277"/>
        <dbReference type="ChEBI" id="CHEBI:58613"/>
        <dbReference type="EC" id="5.3.1.24"/>
    </reaction>
</comment>
<keyword evidence="5 9" id="KW-0028">Amino-acid biosynthesis</keyword>
<dbReference type="CDD" id="cd00405">
    <property type="entry name" value="PRAI"/>
    <property type="match status" value="1"/>
</dbReference>
<evidence type="ECO:0000256" key="5">
    <source>
        <dbReference type="ARBA" id="ARBA00022605"/>
    </source>
</evidence>
<evidence type="ECO:0000256" key="8">
    <source>
        <dbReference type="ARBA" id="ARBA00023235"/>
    </source>
</evidence>
<keyword evidence="12" id="KW-1185">Reference proteome</keyword>
<sequence length="227" mass="25346">MHDIKRGTKVKICGLQDVEVLKSMIHLPVNDIGFVFANSRRQISPVKASELLGQLQEWDGIEKPRSVGVFVNPDLEQLETVMSVAQLDVIQLHGQESPAFCKAVKERFQTSIYKVMSVRTDCAQDEQSMNLEDYADVIDSLLLDTHDPQYGGGSGTTFAWDRIPFYREWTARHGIELIVAGGLHADNVEQLIKDYKPDGVDISSGVETDGVKDIDKIVAFVERVKQA</sequence>
<comment type="similarity">
    <text evidence="9">Belongs to the TrpF family.</text>
</comment>
<dbReference type="PANTHER" id="PTHR42894:SF1">
    <property type="entry name" value="N-(5'-PHOSPHORIBOSYL)ANTHRANILATE ISOMERASE"/>
    <property type="match status" value="1"/>
</dbReference>
<dbReference type="GO" id="GO:0004640">
    <property type="term" value="F:phosphoribosylanthranilate isomerase activity"/>
    <property type="evidence" value="ECO:0007669"/>
    <property type="project" value="UniProtKB-UniRule"/>
</dbReference>
<gene>
    <name evidence="9" type="primary">trpF</name>
    <name evidence="11" type="ORF">JCM16418_3187</name>
</gene>
<dbReference type="InterPro" id="IPR011060">
    <property type="entry name" value="RibuloseP-bd_barrel"/>
</dbReference>
<dbReference type="AlphaFoldDB" id="W7Z418"/>
<evidence type="ECO:0000313" key="12">
    <source>
        <dbReference type="Proteomes" id="UP000019364"/>
    </source>
</evidence>
<dbReference type="SUPFAM" id="SSF51366">
    <property type="entry name" value="Ribulose-phoshate binding barrel"/>
    <property type="match status" value="1"/>
</dbReference>
<evidence type="ECO:0000256" key="2">
    <source>
        <dbReference type="ARBA" id="ARBA00004664"/>
    </source>
</evidence>
<evidence type="ECO:0000256" key="3">
    <source>
        <dbReference type="ARBA" id="ARBA00012572"/>
    </source>
</evidence>
<evidence type="ECO:0000256" key="6">
    <source>
        <dbReference type="ARBA" id="ARBA00022822"/>
    </source>
</evidence>
<name>W7Z418_9BACL</name>
<feature type="domain" description="N-(5'phosphoribosyl) anthranilate isomerase (PRAI)" evidence="10">
    <location>
        <begin position="10"/>
        <end position="222"/>
    </location>
</feature>
<evidence type="ECO:0000259" key="10">
    <source>
        <dbReference type="Pfam" id="PF00697"/>
    </source>
</evidence>
<organism evidence="11 12">
    <name type="scientific">Paenibacillus pini JCM 16418</name>
    <dbReference type="NCBI Taxonomy" id="1236976"/>
    <lineage>
        <taxon>Bacteria</taxon>
        <taxon>Bacillati</taxon>
        <taxon>Bacillota</taxon>
        <taxon>Bacilli</taxon>
        <taxon>Bacillales</taxon>
        <taxon>Paenibacillaceae</taxon>
        <taxon>Paenibacillus</taxon>
    </lineage>
</organism>
<keyword evidence="7 9" id="KW-0057">Aromatic amino acid biosynthesis</keyword>
<dbReference type="STRING" id="1236976.JCM16418_3187"/>
<evidence type="ECO:0000256" key="1">
    <source>
        <dbReference type="ARBA" id="ARBA00001164"/>
    </source>
</evidence>
<dbReference type="PANTHER" id="PTHR42894">
    <property type="entry name" value="N-(5'-PHOSPHORIBOSYL)ANTHRANILATE ISOMERASE"/>
    <property type="match status" value="1"/>
</dbReference>
<keyword evidence="6 9" id="KW-0822">Tryptophan biosynthesis</keyword>
<reference evidence="11 12" key="1">
    <citation type="journal article" date="2014" name="Genome Announc.">
        <title>Draft Genome Sequence of Paenibacillus pini JCM 16418T, Isolated from the Rhizosphere of Pine Tree.</title>
        <authorList>
            <person name="Yuki M."/>
            <person name="Oshima K."/>
            <person name="Suda W."/>
            <person name="Oshida Y."/>
            <person name="Kitamura K."/>
            <person name="Iida Y."/>
            <person name="Hattori M."/>
            <person name="Ohkuma M."/>
        </authorList>
    </citation>
    <scope>NUCLEOTIDE SEQUENCE [LARGE SCALE GENOMIC DNA]</scope>
    <source>
        <strain evidence="11 12">JCM 16418</strain>
    </source>
</reference>
<dbReference type="Pfam" id="PF00697">
    <property type="entry name" value="PRAI"/>
    <property type="match status" value="1"/>
</dbReference>
<keyword evidence="8 9" id="KW-0413">Isomerase</keyword>
<accession>W7Z418</accession>
<evidence type="ECO:0000313" key="11">
    <source>
        <dbReference type="EMBL" id="GAF09069.1"/>
    </source>
</evidence>
<dbReference type="GO" id="GO:0000162">
    <property type="term" value="P:L-tryptophan biosynthetic process"/>
    <property type="evidence" value="ECO:0007669"/>
    <property type="project" value="UniProtKB-UniRule"/>
</dbReference>
<comment type="pathway">
    <text evidence="2 9">Amino-acid biosynthesis; L-tryptophan biosynthesis; L-tryptophan from chorismate: step 3/5.</text>
</comment>
<dbReference type="EMBL" id="BAVZ01000009">
    <property type="protein sequence ID" value="GAF09069.1"/>
    <property type="molecule type" value="Genomic_DNA"/>
</dbReference>
<evidence type="ECO:0000256" key="7">
    <source>
        <dbReference type="ARBA" id="ARBA00023141"/>
    </source>
</evidence>